<dbReference type="GO" id="GO:0003684">
    <property type="term" value="F:damaged DNA binding"/>
    <property type="evidence" value="ECO:0007669"/>
    <property type="project" value="InterPro"/>
</dbReference>
<comment type="function">
    <text evidence="3">Poorly processive, error-prone DNA polymerase involved in untargeted mutagenesis. Copies undamaged DNA at stalled replication forks, which arise in vivo from mismatched or misaligned primer ends. These misaligned primers can be extended by PolIV. Exhibits no 3'-5' exonuclease (proofreading) activity. May be involved in translesional synthesis, in conjunction with the beta clamp from PolIII.</text>
</comment>
<keyword evidence="3 5" id="KW-0548">Nucleotidyltransferase</keyword>
<dbReference type="GO" id="GO:0003887">
    <property type="term" value="F:DNA-directed DNA polymerase activity"/>
    <property type="evidence" value="ECO:0007669"/>
    <property type="project" value="UniProtKB-UniRule"/>
</dbReference>
<comment type="subunit">
    <text evidence="3">Monomer.</text>
</comment>
<dbReference type="EC" id="2.7.7.7" evidence="3"/>
<dbReference type="GO" id="GO:0006281">
    <property type="term" value="P:DNA repair"/>
    <property type="evidence" value="ECO:0007669"/>
    <property type="project" value="UniProtKB-UniRule"/>
</dbReference>
<feature type="site" description="Substrate discrimination" evidence="3">
    <location>
        <position position="13"/>
    </location>
</feature>
<keyword evidence="3" id="KW-0238">DNA-binding</keyword>
<feature type="binding site" evidence="3">
    <location>
        <position position="102"/>
    </location>
    <ligand>
        <name>Mg(2+)</name>
        <dbReference type="ChEBI" id="CHEBI:18420"/>
    </ligand>
</feature>
<dbReference type="InterPro" id="IPR050116">
    <property type="entry name" value="DNA_polymerase-Y"/>
</dbReference>
<dbReference type="PROSITE" id="PS50173">
    <property type="entry name" value="UMUC"/>
    <property type="match status" value="1"/>
</dbReference>
<dbReference type="PANTHER" id="PTHR11076:SF33">
    <property type="entry name" value="DNA POLYMERASE KAPPA"/>
    <property type="match status" value="1"/>
</dbReference>
<keyword evidence="3" id="KW-0460">Magnesium</keyword>
<comment type="similarity">
    <text evidence="1 3">Belongs to the DNA polymerase type-Y family.</text>
</comment>
<dbReference type="Gene3D" id="3.40.1170.60">
    <property type="match status" value="1"/>
</dbReference>
<dbReference type="EMBL" id="CP060715">
    <property type="protein sequence ID" value="QNN60335.1"/>
    <property type="molecule type" value="Genomic_DNA"/>
</dbReference>
<dbReference type="InterPro" id="IPR017961">
    <property type="entry name" value="DNA_pol_Y-fam_little_finger"/>
</dbReference>
<dbReference type="InterPro" id="IPR036775">
    <property type="entry name" value="DNA_pol_Y-fam_lit_finger_sf"/>
</dbReference>
<dbReference type="Proteomes" id="UP000515928">
    <property type="component" value="Chromosome"/>
</dbReference>
<dbReference type="SUPFAM" id="SSF100879">
    <property type="entry name" value="Lesion bypass DNA polymerase (Y-family), little finger domain"/>
    <property type="match status" value="1"/>
</dbReference>
<proteinExistence type="inferred from homology"/>
<dbReference type="Pfam" id="PF11798">
    <property type="entry name" value="IMS_HHH"/>
    <property type="match status" value="1"/>
</dbReference>
<dbReference type="GO" id="GO:0005829">
    <property type="term" value="C:cytosol"/>
    <property type="evidence" value="ECO:0007669"/>
    <property type="project" value="TreeGrafter"/>
</dbReference>
<dbReference type="RefSeq" id="WP_187533465.1">
    <property type="nucleotide sequence ID" value="NZ_CBCSHU010000007.1"/>
</dbReference>
<dbReference type="GO" id="GO:0042276">
    <property type="term" value="P:error-prone translesion synthesis"/>
    <property type="evidence" value="ECO:0007669"/>
    <property type="project" value="TreeGrafter"/>
</dbReference>
<keyword evidence="3" id="KW-0479">Metal-binding</keyword>
<dbReference type="Gene3D" id="3.30.1490.100">
    <property type="entry name" value="DNA polymerase, Y-family, little finger domain"/>
    <property type="match status" value="1"/>
</dbReference>
<evidence type="ECO:0000313" key="6">
    <source>
        <dbReference type="Proteomes" id="UP000515928"/>
    </source>
</evidence>
<evidence type="ECO:0000313" key="5">
    <source>
        <dbReference type="EMBL" id="QNN60335.1"/>
    </source>
</evidence>
<dbReference type="PANTHER" id="PTHR11076">
    <property type="entry name" value="DNA REPAIR POLYMERASE UMUC / TRANSFERASE FAMILY MEMBER"/>
    <property type="match status" value="1"/>
</dbReference>
<evidence type="ECO:0000256" key="2">
    <source>
        <dbReference type="ARBA" id="ARBA00022457"/>
    </source>
</evidence>
<keyword evidence="3" id="KW-0239">DNA-directed DNA polymerase</keyword>
<evidence type="ECO:0000256" key="3">
    <source>
        <dbReference type="HAMAP-Rule" id="MF_01113"/>
    </source>
</evidence>
<dbReference type="HAMAP" id="MF_01113">
    <property type="entry name" value="DNApol_IV"/>
    <property type="match status" value="1"/>
</dbReference>
<gene>
    <name evidence="3 5" type="primary">dinB</name>
    <name evidence="5" type="ORF">H9L01_08140</name>
</gene>
<feature type="active site" evidence="3">
    <location>
        <position position="103"/>
    </location>
</feature>
<dbReference type="AlphaFoldDB" id="A0A7G9RXL0"/>
<dbReference type="GO" id="GO:0006261">
    <property type="term" value="P:DNA-templated DNA replication"/>
    <property type="evidence" value="ECO:0007669"/>
    <property type="project" value="UniProtKB-UniRule"/>
</dbReference>
<dbReference type="Gene3D" id="3.30.70.270">
    <property type="match status" value="1"/>
</dbReference>
<keyword evidence="3" id="KW-0235">DNA replication</keyword>
<feature type="binding site" evidence="3">
    <location>
        <position position="8"/>
    </location>
    <ligand>
        <name>Mg(2+)</name>
        <dbReference type="ChEBI" id="CHEBI:18420"/>
    </ligand>
</feature>
<dbReference type="NCBIfam" id="NF002677">
    <property type="entry name" value="PRK02406.1"/>
    <property type="match status" value="1"/>
</dbReference>
<dbReference type="Pfam" id="PF11799">
    <property type="entry name" value="IMS_C"/>
    <property type="match status" value="1"/>
</dbReference>
<name>A0A7G9RXL0_9FIRM</name>
<dbReference type="InterPro" id="IPR001126">
    <property type="entry name" value="UmuC"/>
</dbReference>
<dbReference type="CDD" id="cd03586">
    <property type="entry name" value="PolY_Pol_IV_kappa"/>
    <property type="match status" value="1"/>
</dbReference>
<comment type="cofactor">
    <cofactor evidence="3">
        <name>Mg(2+)</name>
        <dbReference type="ChEBI" id="CHEBI:18420"/>
    </cofactor>
    <text evidence="3">Binds 2 magnesium ions per subunit.</text>
</comment>
<keyword evidence="3 5" id="KW-0808">Transferase</keyword>
<reference evidence="5 6" key="1">
    <citation type="submission" date="2020-08" db="EMBL/GenBank/DDBJ databases">
        <title>Genome sequence of Erysipelothrix inopinata DSM 15511T.</title>
        <authorList>
            <person name="Hyun D.-W."/>
            <person name="Bae J.-W."/>
        </authorList>
    </citation>
    <scope>NUCLEOTIDE SEQUENCE [LARGE SCALE GENOMIC DNA]</scope>
    <source>
        <strain evidence="5 6">DSM 15511</strain>
    </source>
</reference>
<keyword evidence="6" id="KW-1185">Reference proteome</keyword>
<organism evidence="5 6">
    <name type="scientific">Erysipelothrix inopinata</name>
    <dbReference type="NCBI Taxonomy" id="225084"/>
    <lineage>
        <taxon>Bacteria</taxon>
        <taxon>Bacillati</taxon>
        <taxon>Bacillota</taxon>
        <taxon>Erysipelotrichia</taxon>
        <taxon>Erysipelotrichales</taxon>
        <taxon>Erysipelotrichaceae</taxon>
        <taxon>Erysipelothrix</taxon>
    </lineage>
</organism>
<keyword evidence="3" id="KW-0227">DNA damage</keyword>
<dbReference type="SUPFAM" id="SSF56672">
    <property type="entry name" value="DNA/RNA polymerases"/>
    <property type="match status" value="1"/>
</dbReference>
<dbReference type="InterPro" id="IPR043502">
    <property type="entry name" value="DNA/RNA_pol_sf"/>
</dbReference>
<dbReference type="GO" id="GO:0000287">
    <property type="term" value="F:magnesium ion binding"/>
    <property type="evidence" value="ECO:0007669"/>
    <property type="project" value="UniProtKB-UniRule"/>
</dbReference>
<comment type="subcellular location">
    <subcellularLocation>
        <location evidence="3">Cytoplasm</location>
    </subcellularLocation>
</comment>
<dbReference type="InterPro" id="IPR022880">
    <property type="entry name" value="DNApol_IV"/>
</dbReference>
<dbReference type="Pfam" id="PF00817">
    <property type="entry name" value="IMS"/>
    <property type="match status" value="1"/>
</dbReference>
<sequence>MAVILHIDINAFYASAHAVVEPELAGKPLVVCSNHRGSVITTASYEARKFGINSAMPLSYAQTLCRDLVVVPIDFSLYQDLSSKFMNIIRSYSTLMQPASIDECYVDVTEKIKEYERPLDLAYEIQTRVYRELKLPISIGVAPNKFLAKMASDMEKPKGITVLRIREVQSKLWQLPIEDMHGIGSKTVPKLQKMGIKTIGDLAQANEDSLRNTLGVNTQNFINKANGIDSSPIETDTTAKSIGQSKTFTHPMVELDEIRNAILFEIKEIERRLLNRDMVGKTITFSIRLQNYKTAARSITLDEPTQSSDVIFEKVMGLYDEFDGLDGVTFISISLSNLVYKDEIIEQLNIFDDLTEPTVNDIISRLNQELKQDVFKTPRSLLEKNSK</sequence>
<dbReference type="Gene3D" id="1.10.150.20">
    <property type="entry name" value="5' to 3' exonuclease, C-terminal subdomain"/>
    <property type="match status" value="1"/>
</dbReference>
<accession>A0A7G9RXL0</accession>
<dbReference type="KEGG" id="eio:H9L01_08140"/>
<protein>
    <recommendedName>
        <fullName evidence="3">DNA polymerase IV</fullName>
        <shortName evidence="3">Pol IV</shortName>
        <ecNumber evidence="3">2.7.7.7</ecNumber>
    </recommendedName>
</protein>
<evidence type="ECO:0000259" key="4">
    <source>
        <dbReference type="PROSITE" id="PS50173"/>
    </source>
</evidence>
<dbReference type="InterPro" id="IPR024728">
    <property type="entry name" value="PolY_HhH_motif"/>
</dbReference>
<feature type="domain" description="UmuC" evidence="4">
    <location>
        <begin position="4"/>
        <end position="184"/>
    </location>
</feature>
<dbReference type="InterPro" id="IPR043128">
    <property type="entry name" value="Rev_trsase/Diguanyl_cyclase"/>
</dbReference>
<comment type="catalytic activity">
    <reaction evidence="3">
        <text>DNA(n) + a 2'-deoxyribonucleoside 5'-triphosphate = DNA(n+1) + diphosphate</text>
        <dbReference type="Rhea" id="RHEA:22508"/>
        <dbReference type="Rhea" id="RHEA-COMP:17339"/>
        <dbReference type="Rhea" id="RHEA-COMP:17340"/>
        <dbReference type="ChEBI" id="CHEBI:33019"/>
        <dbReference type="ChEBI" id="CHEBI:61560"/>
        <dbReference type="ChEBI" id="CHEBI:173112"/>
        <dbReference type="EC" id="2.7.7.7"/>
    </reaction>
</comment>
<keyword evidence="2 3" id="KW-0515">Mutator protein</keyword>
<keyword evidence="3" id="KW-0234">DNA repair</keyword>
<dbReference type="GO" id="GO:0009432">
    <property type="term" value="P:SOS response"/>
    <property type="evidence" value="ECO:0007669"/>
    <property type="project" value="TreeGrafter"/>
</dbReference>
<evidence type="ECO:0000256" key="1">
    <source>
        <dbReference type="ARBA" id="ARBA00010945"/>
    </source>
</evidence>
<keyword evidence="3" id="KW-0963">Cytoplasm</keyword>